<dbReference type="PANTHER" id="PTHR43877:SF2">
    <property type="entry name" value="AMINOALKYLPHOSPHONATE N-ACETYLTRANSFERASE-RELATED"/>
    <property type="match status" value="1"/>
</dbReference>
<dbReference type="GO" id="GO:0008999">
    <property type="term" value="F:protein-N-terminal-alanine acetyltransferase activity"/>
    <property type="evidence" value="ECO:0007669"/>
    <property type="project" value="UniProtKB-EC"/>
</dbReference>
<comment type="subcellular location">
    <subcellularLocation>
        <location evidence="3">Cytoplasm</location>
    </subcellularLocation>
</comment>
<evidence type="ECO:0000256" key="3">
    <source>
        <dbReference type="RuleBase" id="RU363094"/>
    </source>
</evidence>
<accession>A0A928KZ95</accession>
<proteinExistence type="inferred from homology"/>
<sequence length="151" mass="16659">MSWGAEELRVVPMREHHLDALAALERLCFSLPWSREGLAAELAEPTACFLVAECGGETAGYAGMHCILEEAYVANVAVDPRFRRRGAGRLLMQALERAAIARGAATLSLEVRVSNESAIRLYRSCGFEKIGVRRGMYEQPKEDGLIMTKAF</sequence>
<comment type="catalytic activity">
    <reaction evidence="3">
        <text>N-terminal L-alanyl-[ribosomal protein bS18] + acetyl-CoA = N-terminal N(alpha)-acetyl-L-alanyl-[ribosomal protein bS18] + CoA + H(+)</text>
        <dbReference type="Rhea" id="RHEA:43756"/>
        <dbReference type="Rhea" id="RHEA-COMP:10676"/>
        <dbReference type="Rhea" id="RHEA-COMP:10677"/>
        <dbReference type="ChEBI" id="CHEBI:15378"/>
        <dbReference type="ChEBI" id="CHEBI:57287"/>
        <dbReference type="ChEBI" id="CHEBI:57288"/>
        <dbReference type="ChEBI" id="CHEBI:64718"/>
        <dbReference type="ChEBI" id="CHEBI:83683"/>
        <dbReference type="EC" id="2.3.1.266"/>
    </reaction>
</comment>
<dbReference type="Gene3D" id="3.40.630.30">
    <property type="match status" value="1"/>
</dbReference>
<dbReference type="PANTHER" id="PTHR43877">
    <property type="entry name" value="AMINOALKYLPHOSPHONATE N-ACETYLTRANSFERASE-RELATED-RELATED"/>
    <property type="match status" value="1"/>
</dbReference>
<comment type="function">
    <text evidence="3">Acetylates the N-terminal alanine of ribosomal protein bS18.</text>
</comment>
<dbReference type="InterPro" id="IPR000182">
    <property type="entry name" value="GNAT_dom"/>
</dbReference>
<reference evidence="5" key="1">
    <citation type="submission" date="2019-04" db="EMBL/GenBank/DDBJ databases">
        <title>Evolution of Biomass-Degrading Anaerobic Consortia Revealed by Metagenomics.</title>
        <authorList>
            <person name="Peng X."/>
        </authorList>
    </citation>
    <scope>NUCLEOTIDE SEQUENCE</scope>
    <source>
        <strain evidence="5">SIG551</strain>
    </source>
</reference>
<organism evidence="5 6">
    <name type="scientific">Faecalispora sporosphaeroides</name>
    <dbReference type="NCBI Taxonomy" id="1549"/>
    <lineage>
        <taxon>Bacteria</taxon>
        <taxon>Bacillati</taxon>
        <taxon>Bacillota</taxon>
        <taxon>Clostridia</taxon>
        <taxon>Eubacteriales</taxon>
        <taxon>Oscillospiraceae</taxon>
        <taxon>Faecalispora</taxon>
    </lineage>
</organism>
<keyword evidence="3" id="KW-0963">Cytoplasm</keyword>
<keyword evidence="1" id="KW-0808">Transferase</keyword>
<dbReference type="SUPFAM" id="SSF55729">
    <property type="entry name" value="Acyl-CoA N-acyltransferases (Nat)"/>
    <property type="match status" value="1"/>
</dbReference>
<dbReference type="AlphaFoldDB" id="A0A928KZ95"/>
<dbReference type="RefSeq" id="WP_020073690.1">
    <property type="nucleotide sequence ID" value="NZ_SVNY01000006.1"/>
</dbReference>
<gene>
    <name evidence="5" type="primary">rimI</name>
    <name evidence="5" type="ORF">E7512_11485</name>
</gene>
<protein>
    <recommendedName>
        <fullName evidence="3">[Ribosomal protein bS18]-alanine N-acetyltransferase</fullName>
        <ecNumber evidence="3">2.3.1.266</ecNumber>
    </recommendedName>
</protein>
<name>A0A928KZ95_9FIRM</name>
<dbReference type="EMBL" id="SVNY01000006">
    <property type="protein sequence ID" value="MBE6834177.1"/>
    <property type="molecule type" value="Genomic_DNA"/>
</dbReference>
<dbReference type="EC" id="2.3.1.266" evidence="3"/>
<evidence type="ECO:0000313" key="5">
    <source>
        <dbReference type="EMBL" id="MBE6834177.1"/>
    </source>
</evidence>
<comment type="similarity">
    <text evidence="3">Belongs to the acetyltransferase family. RimI subfamily.</text>
</comment>
<dbReference type="InterPro" id="IPR006464">
    <property type="entry name" value="AcTrfase_RimI/Ard1"/>
</dbReference>
<dbReference type="GO" id="GO:0005737">
    <property type="term" value="C:cytoplasm"/>
    <property type="evidence" value="ECO:0007669"/>
    <property type="project" value="UniProtKB-SubCell"/>
</dbReference>
<dbReference type="InterPro" id="IPR050832">
    <property type="entry name" value="Bact_Acetyltransf"/>
</dbReference>
<dbReference type="NCBIfam" id="TIGR01575">
    <property type="entry name" value="rimI"/>
    <property type="match status" value="1"/>
</dbReference>
<evidence type="ECO:0000313" key="6">
    <source>
        <dbReference type="Proteomes" id="UP000754750"/>
    </source>
</evidence>
<dbReference type="PROSITE" id="PS51186">
    <property type="entry name" value="GNAT"/>
    <property type="match status" value="1"/>
</dbReference>
<dbReference type="CDD" id="cd04301">
    <property type="entry name" value="NAT_SF"/>
    <property type="match status" value="1"/>
</dbReference>
<evidence type="ECO:0000256" key="1">
    <source>
        <dbReference type="ARBA" id="ARBA00022679"/>
    </source>
</evidence>
<keyword evidence="2" id="KW-0012">Acyltransferase</keyword>
<dbReference type="Proteomes" id="UP000754750">
    <property type="component" value="Unassembled WGS sequence"/>
</dbReference>
<feature type="domain" description="N-acetyltransferase" evidence="4">
    <location>
        <begin position="8"/>
        <end position="151"/>
    </location>
</feature>
<evidence type="ECO:0000259" key="4">
    <source>
        <dbReference type="PROSITE" id="PS51186"/>
    </source>
</evidence>
<dbReference type="InterPro" id="IPR016181">
    <property type="entry name" value="Acyl_CoA_acyltransferase"/>
</dbReference>
<comment type="caution">
    <text evidence="5">The sequence shown here is derived from an EMBL/GenBank/DDBJ whole genome shotgun (WGS) entry which is preliminary data.</text>
</comment>
<evidence type="ECO:0000256" key="2">
    <source>
        <dbReference type="ARBA" id="ARBA00023315"/>
    </source>
</evidence>
<dbReference type="Pfam" id="PF00583">
    <property type="entry name" value="Acetyltransf_1"/>
    <property type="match status" value="1"/>
</dbReference>